<comment type="caution">
    <text evidence="10">The sequence shown here is derived from an EMBL/GenBank/DDBJ whole genome shotgun (WGS) entry which is preliminary data.</text>
</comment>
<evidence type="ECO:0000313" key="11">
    <source>
        <dbReference type="Proteomes" id="UP000826651"/>
    </source>
</evidence>
<feature type="region of interest" description="Disordered" evidence="8">
    <location>
        <begin position="1"/>
        <end position="31"/>
    </location>
</feature>
<evidence type="ECO:0000259" key="9">
    <source>
        <dbReference type="PROSITE" id="PS50928"/>
    </source>
</evidence>
<dbReference type="CDD" id="cd06261">
    <property type="entry name" value="TM_PBP2"/>
    <property type="match status" value="1"/>
</dbReference>
<keyword evidence="11" id="KW-1185">Reference proteome</keyword>
<feature type="transmembrane region" description="Helical" evidence="7">
    <location>
        <begin position="151"/>
        <end position="171"/>
    </location>
</feature>
<evidence type="ECO:0000256" key="3">
    <source>
        <dbReference type="ARBA" id="ARBA00022475"/>
    </source>
</evidence>
<keyword evidence="6 7" id="KW-0472">Membrane</keyword>
<evidence type="ECO:0000256" key="8">
    <source>
        <dbReference type="SAM" id="MobiDB-lite"/>
    </source>
</evidence>
<gene>
    <name evidence="10" type="ORF">KCQ71_03095</name>
</gene>
<protein>
    <submittedName>
        <fullName evidence="10">ABC transporter permease</fullName>
    </submittedName>
</protein>
<comment type="subcellular location">
    <subcellularLocation>
        <location evidence="1 7">Cell membrane</location>
        <topology evidence="1 7">Multi-pass membrane protein</topology>
    </subcellularLocation>
</comment>
<evidence type="ECO:0000256" key="2">
    <source>
        <dbReference type="ARBA" id="ARBA00022448"/>
    </source>
</evidence>
<evidence type="ECO:0000256" key="4">
    <source>
        <dbReference type="ARBA" id="ARBA00022692"/>
    </source>
</evidence>
<dbReference type="EMBL" id="JAGSHT010000002">
    <property type="protein sequence ID" value="MBZ2195129.1"/>
    <property type="molecule type" value="Genomic_DNA"/>
</dbReference>
<keyword evidence="4 7" id="KW-0812">Transmembrane</keyword>
<evidence type="ECO:0000256" key="5">
    <source>
        <dbReference type="ARBA" id="ARBA00022989"/>
    </source>
</evidence>
<organism evidence="10 11">
    <name type="scientific">Occultella gossypii</name>
    <dbReference type="NCBI Taxonomy" id="2800820"/>
    <lineage>
        <taxon>Bacteria</taxon>
        <taxon>Bacillati</taxon>
        <taxon>Actinomycetota</taxon>
        <taxon>Actinomycetes</taxon>
        <taxon>Micrococcales</taxon>
        <taxon>Ruaniaceae</taxon>
        <taxon>Occultella</taxon>
    </lineage>
</organism>
<accession>A0ABS7S673</accession>
<name>A0ABS7S673_9MICO</name>
<evidence type="ECO:0000256" key="1">
    <source>
        <dbReference type="ARBA" id="ARBA00004651"/>
    </source>
</evidence>
<dbReference type="PANTHER" id="PTHR30151:SF20">
    <property type="entry name" value="ABC TRANSPORTER PERMEASE PROTEIN HI_0355-RELATED"/>
    <property type="match status" value="1"/>
</dbReference>
<dbReference type="InterPro" id="IPR035906">
    <property type="entry name" value="MetI-like_sf"/>
</dbReference>
<feature type="transmembrane region" description="Helical" evidence="7">
    <location>
        <begin position="248"/>
        <end position="266"/>
    </location>
</feature>
<evidence type="ECO:0000256" key="7">
    <source>
        <dbReference type="RuleBase" id="RU363032"/>
    </source>
</evidence>
<keyword evidence="3" id="KW-1003">Cell membrane</keyword>
<dbReference type="PANTHER" id="PTHR30151">
    <property type="entry name" value="ALKANE SULFONATE ABC TRANSPORTER-RELATED, MEMBRANE SUBUNIT"/>
    <property type="match status" value="1"/>
</dbReference>
<dbReference type="SUPFAM" id="SSF161098">
    <property type="entry name" value="MetI-like"/>
    <property type="match status" value="1"/>
</dbReference>
<feature type="transmembrane region" description="Helical" evidence="7">
    <location>
        <begin position="124"/>
        <end position="145"/>
    </location>
</feature>
<feature type="transmembrane region" description="Helical" evidence="7">
    <location>
        <begin position="93"/>
        <end position="112"/>
    </location>
</feature>
<dbReference type="Gene3D" id="1.10.3720.10">
    <property type="entry name" value="MetI-like"/>
    <property type="match status" value="1"/>
</dbReference>
<comment type="similarity">
    <text evidence="7">Belongs to the binding-protein-dependent transport system permease family.</text>
</comment>
<sequence length="276" mass="29013">MHAASGQSRRRRTDARRAVLPRGTPGEGERQVAREDLVAPVAFGALGLIAWQGLATLLPDRVLPTPTAVASRFVLELREGGLLGFAGHTLTEAVLGSLLGLAVAVPLGYLVARSRLVASAIGPYLAASQAIPAVALAPLLVVWFGYGLLPTALLCALLVFFPIFVNTTLGLSTLDPDVIGAAKVDGAGRWRLLVHIEGPLALPALLAGIRNGFVLSVTGAVVGEFVMGGQGLGLLLSVYRDRSDVEGMFAVLVALVALAISVFYLIRSLERRIQWL</sequence>
<feature type="domain" description="ABC transmembrane type-1" evidence="9">
    <location>
        <begin position="86"/>
        <end position="264"/>
    </location>
</feature>
<evidence type="ECO:0000313" key="10">
    <source>
        <dbReference type="EMBL" id="MBZ2195129.1"/>
    </source>
</evidence>
<feature type="transmembrane region" description="Helical" evidence="7">
    <location>
        <begin position="37"/>
        <end position="58"/>
    </location>
</feature>
<proteinExistence type="inferred from homology"/>
<keyword evidence="5 7" id="KW-1133">Transmembrane helix</keyword>
<dbReference type="Pfam" id="PF00528">
    <property type="entry name" value="BPD_transp_1"/>
    <property type="match status" value="1"/>
</dbReference>
<reference evidence="10 11" key="1">
    <citation type="submission" date="2021-04" db="EMBL/GenBank/DDBJ databases">
        <title>Ruania sp. nov., isolated from sandy soil of mangrove forest.</title>
        <authorList>
            <person name="Ge X."/>
            <person name="Huang R."/>
            <person name="Liu W."/>
        </authorList>
    </citation>
    <scope>NUCLEOTIDE SEQUENCE [LARGE SCALE GENOMIC DNA]</scope>
    <source>
        <strain evidence="10 11">N2-46</strain>
    </source>
</reference>
<evidence type="ECO:0000256" key="6">
    <source>
        <dbReference type="ARBA" id="ARBA00023136"/>
    </source>
</evidence>
<dbReference type="InterPro" id="IPR000515">
    <property type="entry name" value="MetI-like"/>
</dbReference>
<feature type="transmembrane region" description="Helical" evidence="7">
    <location>
        <begin position="215"/>
        <end position="236"/>
    </location>
</feature>
<keyword evidence="2 7" id="KW-0813">Transport</keyword>
<dbReference type="PROSITE" id="PS50928">
    <property type="entry name" value="ABC_TM1"/>
    <property type="match status" value="1"/>
</dbReference>
<dbReference type="Proteomes" id="UP000826651">
    <property type="component" value="Unassembled WGS sequence"/>
</dbReference>